<feature type="compositionally biased region" description="Polar residues" evidence="1">
    <location>
        <begin position="1"/>
        <end position="11"/>
    </location>
</feature>
<reference evidence="2 3" key="1">
    <citation type="submission" date="2019-04" db="EMBL/GenBank/DDBJ databases">
        <title>Friends and foes A comparative genomics study of 23 Aspergillus species from section Flavi.</title>
        <authorList>
            <consortium name="DOE Joint Genome Institute"/>
            <person name="Kjaerbolling I."/>
            <person name="Vesth T."/>
            <person name="Frisvad J.C."/>
            <person name="Nybo J.L."/>
            <person name="Theobald S."/>
            <person name="Kildgaard S."/>
            <person name="Isbrandt T."/>
            <person name="Kuo A."/>
            <person name="Sato A."/>
            <person name="Lyhne E.K."/>
            <person name="Kogle M.E."/>
            <person name="Wiebenga A."/>
            <person name="Kun R.S."/>
            <person name="Lubbers R.J."/>
            <person name="Makela M.R."/>
            <person name="Barry K."/>
            <person name="Chovatia M."/>
            <person name="Clum A."/>
            <person name="Daum C."/>
            <person name="Haridas S."/>
            <person name="He G."/>
            <person name="LaButti K."/>
            <person name="Lipzen A."/>
            <person name="Mondo S."/>
            <person name="Riley R."/>
            <person name="Salamov A."/>
            <person name="Simmons B.A."/>
            <person name="Magnuson J.K."/>
            <person name="Henrissat B."/>
            <person name="Mortensen U.H."/>
            <person name="Larsen T.O."/>
            <person name="Devries R.P."/>
            <person name="Grigoriev I.V."/>
            <person name="Machida M."/>
            <person name="Baker S.E."/>
            <person name="Andersen M.R."/>
        </authorList>
    </citation>
    <scope>NUCLEOTIDE SEQUENCE [LARGE SCALE GENOMIC DNA]</scope>
    <source>
        <strain evidence="2 3">CBS 151.66</strain>
    </source>
</reference>
<protein>
    <submittedName>
        <fullName evidence="2">Uncharacterized protein</fullName>
    </submittedName>
</protein>
<organism evidence="2 3">
    <name type="scientific">Aspergillus leporis</name>
    <dbReference type="NCBI Taxonomy" id="41062"/>
    <lineage>
        <taxon>Eukaryota</taxon>
        <taxon>Fungi</taxon>
        <taxon>Dikarya</taxon>
        <taxon>Ascomycota</taxon>
        <taxon>Pezizomycotina</taxon>
        <taxon>Eurotiomycetes</taxon>
        <taxon>Eurotiomycetidae</taxon>
        <taxon>Eurotiales</taxon>
        <taxon>Aspergillaceae</taxon>
        <taxon>Aspergillus</taxon>
        <taxon>Aspergillus subgen. Circumdati</taxon>
    </lineage>
</organism>
<evidence type="ECO:0000313" key="2">
    <source>
        <dbReference type="EMBL" id="KAB8073186.1"/>
    </source>
</evidence>
<dbReference type="EMBL" id="ML732232">
    <property type="protein sequence ID" value="KAB8073186.1"/>
    <property type="molecule type" value="Genomic_DNA"/>
</dbReference>
<feature type="region of interest" description="Disordered" evidence="1">
    <location>
        <begin position="1"/>
        <end position="142"/>
    </location>
</feature>
<gene>
    <name evidence="2" type="ORF">BDV29DRAFT_176023</name>
</gene>
<accession>A0A5N5WXA2</accession>
<evidence type="ECO:0000313" key="3">
    <source>
        <dbReference type="Proteomes" id="UP000326565"/>
    </source>
</evidence>
<dbReference type="AlphaFoldDB" id="A0A5N5WXA2"/>
<keyword evidence="3" id="KW-1185">Reference proteome</keyword>
<sequence length="142" mass="15221">MADQTFHTTTQDIRKPESKVSQAHGGNIPKDSDVSAMKSVLSENTNKKEQIDQTKANLPLPEQPPVASDWSSADQRTVNVGSGGREGPISGEFNSSLREPATAGSSVREDGSQLHKNTQPTDKVGRQAVDNLSDLPKDALAR</sequence>
<dbReference type="Proteomes" id="UP000326565">
    <property type="component" value="Unassembled WGS sequence"/>
</dbReference>
<dbReference type="OrthoDB" id="3913483at2759"/>
<evidence type="ECO:0000256" key="1">
    <source>
        <dbReference type="SAM" id="MobiDB-lite"/>
    </source>
</evidence>
<name>A0A5N5WXA2_9EURO</name>
<proteinExistence type="predicted"/>
<feature type="compositionally biased region" description="Polar residues" evidence="1">
    <location>
        <begin position="69"/>
        <end position="80"/>
    </location>
</feature>